<accession>A0AAD7JSY0</accession>
<evidence type="ECO:0000313" key="2">
    <source>
        <dbReference type="Proteomes" id="UP001215280"/>
    </source>
</evidence>
<evidence type="ECO:0000313" key="1">
    <source>
        <dbReference type="EMBL" id="KAJ7771056.1"/>
    </source>
</evidence>
<organism evidence="1 2">
    <name type="scientific">Mycena maculata</name>
    <dbReference type="NCBI Taxonomy" id="230809"/>
    <lineage>
        <taxon>Eukaryota</taxon>
        <taxon>Fungi</taxon>
        <taxon>Dikarya</taxon>
        <taxon>Basidiomycota</taxon>
        <taxon>Agaricomycotina</taxon>
        <taxon>Agaricomycetes</taxon>
        <taxon>Agaricomycetidae</taxon>
        <taxon>Agaricales</taxon>
        <taxon>Marasmiineae</taxon>
        <taxon>Mycenaceae</taxon>
        <taxon>Mycena</taxon>
    </lineage>
</organism>
<reference evidence="1" key="1">
    <citation type="submission" date="2023-03" db="EMBL/GenBank/DDBJ databases">
        <title>Massive genome expansion in bonnet fungi (Mycena s.s.) driven by repeated elements and novel gene families across ecological guilds.</title>
        <authorList>
            <consortium name="Lawrence Berkeley National Laboratory"/>
            <person name="Harder C.B."/>
            <person name="Miyauchi S."/>
            <person name="Viragh M."/>
            <person name="Kuo A."/>
            <person name="Thoen E."/>
            <person name="Andreopoulos B."/>
            <person name="Lu D."/>
            <person name="Skrede I."/>
            <person name="Drula E."/>
            <person name="Henrissat B."/>
            <person name="Morin E."/>
            <person name="Kohler A."/>
            <person name="Barry K."/>
            <person name="LaButti K."/>
            <person name="Morin E."/>
            <person name="Salamov A."/>
            <person name="Lipzen A."/>
            <person name="Mereny Z."/>
            <person name="Hegedus B."/>
            <person name="Baldrian P."/>
            <person name="Stursova M."/>
            <person name="Weitz H."/>
            <person name="Taylor A."/>
            <person name="Grigoriev I.V."/>
            <person name="Nagy L.G."/>
            <person name="Martin F."/>
            <person name="Kauserud H."/>
        </authorList>
    </citation>
    <scope>NUCLEOTIDE SEQUENCE</scope>
    <source>
        <strain evidence="1">CBHHK188m</strain>
    </source>
</reference>
<dbReference type="EMBL" id="JARJLG010000022">
    <property type="protein sequence ID" value="KAJ7771056.1"/>
    <property type="molecule type" value="Genomic_DNA"/>
</dbReference>
<dbReference type="Proteomes" id="UP001215280">
    <property type="component" value="Unassembled WGS sequence"/>
</dbReference>
<sequence>MVNTSDPEAMIAAKIKVLGVIERNLSLSQTDPITGRSFLASYRGICIRSIIGLRELFEVVAFFPIAFYQFKSNMKNHHVLDRIMEALAGGHDVFTLSPRKRMRQITKRQLRIFVLVLHLAQVVGEAPQAVLSSTSLGAFVSDFPDRADTRQAYQILHVLAQDIDALAHAWTLVATQLEGQSNARNDAAIATAFLGAWKIVVLRADSLRMPYEVTRIVPEWKVPQEFFRRETEEMQRRWPWYKFGRLPYIP</sequence>
<protein>
    <submittedName>
        <fullName evidence="1">Uncharacterized protein</fullName>
    </submittedName>
</protein>
<name>A0AAD7JSY0_9AGAR</name>
<keyword evidence="2" id="KW-1185">Reference proteome</keyword>
<proteinExistence type="predicted"/>
<gene>
    <name evidence="1" type="ORF">DFH07DRAFT_768445</name>
</gene>
<comment type="caution">
    <text evidence="1">The sequence shown here is derived from an EMBL/GenBank/DDBJ whole genome shotgun (WGS) entry which is preliminary data.</text>
</comment>
<dbReference type="AlphaFoldDB" id="A0AAD7JSY0"/>